<organism evidence="1 2">
    <name type="scientific">Gossypium arboreum</name>
    <name type="common">Tree cotton</name>
    <name type="synonym">Gossypium nanking</name>
    <dbReference type="NCBI Taxonomy" id="29729"/>
    <lineage>
        <taxon>Eukaryota</taxon>
        <taxon>Viridiplantae</taxon>
        <taxon>Streptophyta</taxon>
        <taxon>Embryophyta</taxon>
        <taxon>Tracheophyta</taxon>
        <taxon>Spermatophyta</taxon>
        <taxon>Magnoliopsida</taxon>
        <taxon>eudicotyledons</taxon>
        <taxon>Gunneridae</taxon>
        <taxon>Pentapetalae</taxon>
        <taxon>rosids</taxon>
        <taxon>malvids</taxon>
        <taxon>Malvales</taxon>
        <taxon>Malvaceae</taxon>
        <taxon>Malvoideae</taxon>
        <taxon>Gossypium</taxon>
    </lineage>
</organism>
<protein>
    <submittedName>
        <fullName evidence="1">Uncharacterized protein</fullName>
    </submittedName>
</protein>
<accession>A0ABR0QJ74</accession>
<evidence type="ECO:0000313" key="2">
    <source>
        <dbReference type="Proteomes" id="UP001358586"/>
    </source>
</evidence>
<dbReference type="EMBL" id="JARKNE010000003">
    <property type="protein sequence ID" value="KAK5839350.1"/>
    <property type="molecule type" value="Genomic_DNA"/>
</dbReference>
<evidence type="ECO:0000313" key="1">
    <source>
        <dbReference type="EMBL" id="KAK5839350.1"/>
    </source>
</evidence>
<keyword evidence="2" id="KW-1185">Reference proteome</keyword>
<proteinExistence type="predicted"/>
<gene>
    <name evidence="1" type="ORF">PVK06_008128</name>
</gene>
<dbReference type="Proteomes" id="UP001358586">
    <property type="component" value="Chromosome 3"/>
</dbReference>
<reference evidence="1 2" key="1">
    <citation type="submission" date="2023-03" db="EMBL/GenBank/DDBJ databases">
        <title>WGS of Gossypium arboreum.</title>
        <authorList>
            <person name="Yu D."/>
        </authorList>
    </citation>
    <scope>NUCLEOTIDE SEQUENCE [LARGE SCALE GENOMIC DNA]</scope>
    <source>
        <tissue evidence="1">Leaf</tissue>
    </source>
</reference>
<comment type="caution">
    <text evidence="1">The sequence shown here is derived from an EMBL/GenBank/DDBJ whole genome shotgun (WGS) entry which is preliminary data.</text>
</comment>
<name>A0ABR0QJ74_GOSAR</name>
<sequence>MKISSQLKCVFLVSRNEKGGTKVLSAIQLVERVHGGKKIDSVYRSALVTPLEMLEGRQIDMKPVD</sequence>